<reference evidence="3 4" key="1">
    <citation type="submission" date="2023-08" db="EMBL/GenBank/DDBJ databases">
        <title>Alcaligenaceae gen. nov., a novel taxon isolated from the sludge of Yixing Pesticide Factory.</title>
        <authorList>
            <person name="Ruan L."/>
        </authorList>
    </citation>
    <scope>NUCLEOTIDE SEQUENCE [LARGE SCALE GENOMIC DNA]</scope>
    <source>
        <strain evidence="3 4">LG-2</strain>
    </source>
</reference>
<feature type="domain" description="Flavin reductase like" evidence="2">
    <location>
        <begin position="11"/>
        <end position="155"/>
    </location>
</feature>
<gene>
    <name evidence="3" type="ORF">Q8947_05835</name>
</gene>
<dbReference type="RefSeq" id="WP_347286692.1">
    <property type="nucleotide sequence ID" value="NZ_JAUZQE010000010.1"/>
</dbReference>
<dbReference type="Pfam" id="PF01613">
    <property type="entry name" value="Flavin_Reduct"/>
    <property type="match status" value="1"/>
</dbReference>
<dbReference type="PANTHER" id="PTHR30466">
    <property type="entry name" value="FLAVIN REDUCTASE"/>
    <property type="match status" value="1"/>
</dbReference>
<dbReference type="InterPro" id="IPR050268">
    <property type="entry name" value="NADH-dep_flavin_reductase"/>
</dbReference>
<dbReference type="PANTHER" id="PTHR30466:SF1">
    <property type="entry name" value="FMN REDUCTASE (NADH) RUTF"/>
    <property type="match status" value="1"/>
</dbReference>
<sequence>MSIQLKFRRLMGRFVTGITVIALRTDDGEVAAMTANAVTAVSLDPMMLLCCIRNNSGLLAPLLARGSFSVNILSANQGDISRHYGGQKQDVSPAVWLPGEADVPVLSGANATFICNVHSHCKAGDHTVIFGTVQHMAAEETPAPALVFAAGQYRDLTLSVA</sequence>
<evidence type="ECO:0000256" key="1">
    <source>
        <dbReference type="ARBA" id="ARBA00023002"/>
    </source>
</evidence>
<proteinExistence type="predicted"/>
<dbReference type="Gene3D" id="2.30.110.10">
    <property type="entry name" value="Electron Transport, Fmn-binding Protein, Chain A"/>
    <property type="match status" value="1"/>
</dbReference>
<keyword evidence="4" id="KW-1185">Reference proteome</keyword>
<evidence type="ECO:0000313" key="3">
    <source>
        <dbReference type="EMBL" id="MDR4125501.1"/>
    </source>
</evidence>
<dbReference type="Proteomes" id="UP001232156">
    <property type="component" value="Unassembled WGS sequence"/>
</dbReference>
<dbReference type="EC" id="1.-.-.-" evidence="3"/>
<dbReference type="InterPro" id="IPR012349">
    <property type="entry name" value="Split_barrel_FMN-bd"/>
</dbReference>
<dbReference type="SUPFAM" id="SSF50475">
    <property type="entry name" value="FMN-binding split barrel"/>
    <property type="match status" value="1"/>
</dbReference>
<organism evidence="3 4">
    <name type="scientific">Yanghanlia caeni</name>
    <dbReference type="NCBI Taxonomy" id="3064283"/>
    <lineage>
        <taxon>Bacteria</taxon>
        <taxon>Pseudomonadati</taxon>
        <taxon>Pseudomonadota</taxon>
        <taxon>Betaproteobacteria</taxon>
        <taxon>Burkholderiales</taxon>
        <taxon>Alcaligenaceae</taxon>
        <taxon>Yanghanlia</taxon>
    </lineage>
</organism>
<dbReference type="EMBL" id="JAUZQE010000010">
    <property type="protein sequence ID" value="MDR4125501.1"/>
    <property type="molecule type" value="Genomic_DNA"/>
</dbReference>
<accession>A0ABU1D501</accession>
<evidence type="ECO:0000313" key="4">
    <source>
        <dbReference type="Proteomes" id="UP001232156"/>
    </source>
</evidence>
<name>A0ABU1D501_9BURK</name>
<keyword evidence="1 3" id="KW-0560">Oxidoreductase</keyword>
<protein>
    <submittedName>
        <fullName evidence="3">Flavin reductase family protein</fullName>
        <ecNumber evidence="3">1.-.-.-</ecNumber>
    </submittedName>
</protein>
<dbReference type="GO" id="GO:0016491">
    <property type="term" value="F:oxidoreductase activity"/>
    <property type="evidence" value="ECO:0007669"/>
    <property type="project" value="UniProtKB-KW"/>
</dbReference>
<comment type="caution">
    <text evidence="3">The sequence shown here is derived from an EMBL/GenBank/DDBJ whole genome shotgun (WGS) entry which is preliminary data.</text>
</comment>
<evidence type="ECO:0000259" key="2">
    <source>
        <dbReference type="SMART" id="SM00903"/>
    </source>
</evidence>
<dbReference type="SMART" id="SM00903">
    <property type="entry name" value="Flavin_Reduct"/>
    <property type="match status" value="1"/>
</dbReference>
<dbReference type="InterPro" id="IPR002563">
    <property type="entry name" value="Flavin_Rdtase-like_dom"/>
</dbReference>